<dbReference type="PANTHER" id="PTHR10192">
    <property type="entry name" value="MOLYBDOPTERIN BIOSYNTHESIS PROTEIN"/>
    <property type="match status" value="1"/>
</dbReference>
<dbReference type="RefSeq" id="WP_013417880.1">
    <property type="nucleotide sequence ID" value="NC_014664.1"/>
</dbReference>
<dbReference type="GO" id="GO:0005829">
    <property type="term" value="C:cytosol"/>
    <property type="evidence" value="ECO:0007669"/>
    <property type="project" value="TreeGrafter"/>
</dbReference>
<dbReference type="Gene3D" id="2.170.190.11">
    <property type="entry name" value="Molybdopterin biosynthesis moea protein, domain 3"/>
    <property type="match status" value="1"/>
</dbReference>
<comment type="cofactor">
    <cofactor evidence="6">
        <name>Mg(2+)</name>
        <dbReference type="ChEBI" id="CHEBI:18420"/>
    </cofactor>
</comment>
<protein>
    <recommendedName>
        <fullName evidence="6">Molybdopterin molybdenumtransferase</fullName>
        <ecNumber evidence="6">2.10.1.1</ecNumber>
    </recommendedName>
</protein>
<evidence type="ECO:0000256" key="3">
    <source>
        <dbReference type="ARBA" id="ARBA00010763"/>
    </source>
</evidence>
<dbReference type="OrthoDB" id="9804758at2"/>
<dbReference type="FunFam" id="2.170.190.11:FF:000001">
    <property type="entry name" value="Molybdopterin molybdenumtransferase"/>
    <property type="match status" value="1"/>
</dbReference>
<dbReference type="SUPFAM" id="SSF63882">
    <property type="entry name" value="MoeA N-terminal region -like"/>
    <property type="match status" value="1"/>
</dbReference>
<dbReference type="Pfam" id="PF00994">
    <property type="entry name" value="MoCF_biosynth"/>
    <property type="match status" value="1"/>
</dbReference>
<dbReference type="GO" id="GO:0046872">
    <property type="term" value="F:metal ion binding"/>
    <property type="evidence" value="ECO:0007669"/>
    <property type="project" value="UniProtKB-UniRule"/>
</dbReference>
<dbReference type="NCBIfam" id="NF045515">
    <property type="entry name" value="Glp_gephyrin"/>
    <property type="match status" value="1"/>
</dbReference>
<dbReference type="Gene3D" id="2.40.340.10">
    <property type="entry name" value="MoeA, C-terminal, domain IV"/>
    <property type="match status" value="1"/>
</dbReference>
<dbReference type="GO" id="GO:0006777">
    <property type="term" value="P:Mo-molybdopterin cofactor biosynthetic process"/>
    <property type="evidence" value="ECO:0007669"/>
    <property type="project" value="UniProtKB-UniRule"/>
</dbReference>
<comment type="pathway">
    <text evidence="2 6">Cofactor biosynthesis; molybdopterin biosynthesis.</text>
</comment>
<keyword evidence="6" id="KW-0479">Metal-binding</keyword>
<evidence type="ECO:0000256" key="6">
    <source>
        <dbReference type="RuleBase" id="RU365090"/>
    </source>
</evidence>
<dbReference type="Gene3D" id="3.40.980.10">
    <property type="entry name" value="MoaB/Mog-like domain"/>
    <property type="match status" value="1"/>
</dbReference>
<dbReference type="InterPro" id="IPR038987">
    <property type="entry name" value="MoeA-like"/>
</dbReference>
<evidence type="ECO:0000256" key="5">
    <source>
        <dbReference type="ARBA" id="ARBA00047317"/>
    </source>
</evidence>
<evidence type="ECO:0000256" key="1">
    <source>
        <dbReference type="ARBA" id="ARBA00002901"/>
    </source>
</evidence>
<dbReference type="SUPFAM" id="SSF63867">
    <property type="entry name" value="MoeA C-terminal domain-like"/>
    <property type="match status" value="1"/>
</dbReference>
<dbReference type="HOGENOM" id="CLU_010186_7_0_5"/>
<dbReference type="UniPathway" id="UPA00344"/>
<dbReference type="AlphaFoldDB" id="E3I6B2"/>
<evidence type="ECO:0000256" key="2">
    <source>
        <dbReference type="ARBA" id="ARBA00005046"/>
    </source>
</evidence>
<dbReference type="InterPro" id="IPR036688">
    <property type="entry name" value="MoeA_C_domain_IV_sf"/>
</dbReference>
<name>E3I6B2_RHOVT</name>
<dbReference type="GO" id="GO:0061599">
    <property type="term" value="F:molybdopterin molybdotransferase activity"/>
    <property type="evidence" value="ECO:0007669"/>
    <property type="project" value="UniProtKB-UniRule"/>
</dbReference>
<keyword evidence="6" id="KW-0460">Magnesium</keyword>
<keyword evidence="6" id="KW-0808">Transferase</keyword>
<dbReference type="eggNOG" id="COG0303">
    <property type="taxonomic scope" value="Bacteria"/>
</dbReference>
<dbReference type="Pfam" id="PF03454">
    <property type="entry name" value="MoeA_C"/>
    <property type="match status" value="1"/>
</dbReference>
<evidence type="ECO:0000259" key="7">
    <source>
        <dbReference type="SMART" id="SM00852"/>
    </source>
</evidence>
<dbReference type="InterPro" id="IPR005111">
    <property type="entry name" value="MoeA_C_domain_IV"/>
</dbReference>
<dbReference type="EMBL" id="CP002292">
    <property type="protein sequence ID" value="ADP69473.1"/>
    <property type="molecule type" value="Genomic_DNA"/>
</dbReference>
<keyword evidence="6" id="KW-0500">Molybdenum</keyword>
<dbReference type="InterPro" id="IPR005110">
    <property type="entry name" value="MoeA_linker/N"/>
</dbReference>
<keyword evidence="4 6" id="KW-0501">Molybdenum cofactor biosynthesis</keyword>
<keyword evidence="9" id="KW-1185">Reference proteome</keyword>
<gene>
    <name evidence="8" type="ordered locus">Rvan_0183</name>
</gene>
<dbReference type="InterPro" id="IPR036135">
    <property type="entry name" value="MoeA_linker/N_sf"/>
</dbReference>
<evidence type="ECO:0000313" key="9">
    <source>
        <dbReference type="Proteomes" id="UP000001399"/>
    </source>
</evidence>
<dbReference type="Gene3D" id="3.90.105.10">
    <property type="entry name" value="Molybdopterin biosynthesis moea protein, domain 2"/>
    <property type="match status" value="1"/>
</dbReference>
<dbReference type="KEGG" id="rva:Rvan_0183"/>
<reference evidence="9" key="1">
    <citation type="journal article" date="2011" name="J. Bacteriol.">
        <title>Genome sequences of eight morphologically diverse alphaproteobacteria.</title>
        <authorList>
            <consortium name="US DOE Joint Genome Institute"/>
            <person name="Brown P.J."/>
            <person name="Kysela D.T."/>
            <person name="Buechlein A."/>
            <person name="Hemmerich C."/>
            <person name="Brun Y.V."/>
        </authorList>
    </citation>
    <scope>NUCLEOTIDE SEQUENCE [LARGE SCALE GENOMIC DNA]</scope>
    <source>
        <strain evidence="9">ATCC 17100 / ATH 3.1.1 / DSM 162 / LMG 4299</strain>
    </source>
</reference>
<dbReference type="Proteomes" id="UP000001399">
    <property type="component" value="Chromosome"/>
</dbReference>
<dbReference type="SMART" id="SM00852">
    <property type="entry name" value="MoCF_biosynth"/>
    <property type="match status" value="1"/>
</dbReference>
<comment type="catalytic activity">
    <reaction evidence="5">
        <text>adenylyl-molybdopterin + molybdate = Mo-molybdopterin + AMP + H(+)</text>
        <dbReference type="Rhea" id="RHEA:35047"/>
        <dbReference type="ChEBI" id="CHEBI:15378"/>
        <dbReference type="ChEBI" id="CHEBI:36264"/>
        <dbReference type="ChEBI" id="CHEBI:62727"/>
        <dbReference type="ChEBI" id="CHEBI:71302"/>
        <dbReference type="ChEBI" id="CHEBI:456215"/>
        <dbReference type="EC" id="2.10.1.1"/>
    </reaction>
</comment>
<organism evidence="8 9">
    <name type="scientific">Rhodomicrobium vannielii (strain ATCC 17100 / DSM 162 / LMG 4299 / NCIMB 10020 / ATH 3.1.1)</name>
    <dbReference type="NCBI Taxonomy" id="648757"/>
    <lineage>
        <taxon>Bacteria</taxon>
        <taxon>Pseudomonadati</taxon>
        <taxon>Pseudomonadota</taxon>
        <taxon>Alphaproteobacteria</taxon>
        <taxon>Hyphomicrobiales</taxon>
        <taxon>Hyphomicrobiaceae</taxon>
        <taxon>Rhodomicrobium</taxon>
    </lineage>
</organism>
<dbReference type="STRING" id="648757.Rvan_0183"/>
<dbReference type="Pfam" id="PF03453">
    <property type="entry name" value="MoeA_N"/>
    <property type="match status" value="1"/>
</dbReference>
<accession>E3I6B2</accession>
<feature type="domain" description="MoaB/Mog" evidence="7">
    <location>
        <begin position="184"/>
        <end position="321"/>
    </location>
</feature>
<dbReference type="PANTHER" id="PTHR10192:SF5">
    <property type="entry name" value="GEPHYRIN"/>
    <property type="match status" value="1"/>
</dbReference>
<dbReference type="CDD" id="cd00887">
    <property type="entry name" value="MoeA"/>
    <property type="match status" value="1"/>
</dbReference>
<comment type="similarity">
    <text evidence="3 6">Belongs to the MoeA family.</text>
</comment>
<sequence length="402" mass="41013">MPEESGSRVYVPVDEALAKILADVEPVTAENVSLLDAGGRVLAADLAAKLTQPPFDASAMDGYAVRVADIAAAPARLAVIGEAAAGHGFAGTVGQGQAARIFTGAPVPAGGDAVIMQEAAREAGGVVTVLEGVPPGAHIRRRGYDFREGEIMIGAGETLNARKVMLAAAMNHGSLPVRRRPVVAVLATGDELAEPGAELLAGQIVSSVPAGLSAAIAAWGGEPSCLAIARDTRESLDAAISAARDADILVTIGGASVGAHDLVQGALEAAGARFEVMRVAMRPGKPLMSGRLGRQRVLSLPGNPVAALVCARLFLKPLLDRMLGRASDDTVDEAPLAVALAANGPRQHYMRARREHGAVTPLGDQDSSLVSVFAAADCLIVHAPHAAALDAGSVVPIIPLDF</sequence>
<evidence type="ECO:0000313" key="8">
    <source>
        <dbReference type="EMBL" id="ADP69473.1"/>
    </source>
</evidence>
<proteinExistence type="inferred from homology"/>
<dbReference type="InterPro" id="IPR036425">
    <property type="entry name" value="MoaB/Mog-like_dom_sf"/>
</dbReference>
<comment type="function">
    <text evidence="1 6">Catalyzes the insertion of molybdate into adenylated molybdopterin with the concomitant release of AMP.</text>
</comment>
<dbReference type="SUPFAM" id="SSF53218">
    <property type="entry name" value="Molybdenum cofactor biosynthesis proteins"/>
    <property type="match status" value="1"/>
</dbReference>
<dbReference type="InterPro" id="IPR001453">
    <property type="entry name" value="MoaB/Mog_dom"/>
</dbReference>
<evidence type="ECO:0000256" key="4">
    <source>
        <dbReference type="ARBA" id="ARBA00023150"/>
    </source>
</evidence>
<dbReference type="EC" id="2.10.1.1" evidence="6"/>